<dbReference type="AlphaFoldDB" id="A0A6G0XYL6"/>
<dbReference type="PROSITE" id="PS50088">
    <property type="entry name" value="ANK_REPEAT"/>
    <property type="match status" value="1"/>
</dbReference>
<comment type="caution">
    <text evidence="4">The sequence shown here is derived from an EMBL/GenBank/DDBJ whole genome shotgun (WGS) entry which is preliminary data.</text>
</comment>
<name>A0A6G0XYL6_9STRA</name>
<dbReference type="PANTHER" id="PTHR24171">
    <property type="entry name" value="ANKYRIN REPEAT DOMAIN-CONTAINING PROTEIN 39-RELATED"/>
    <property type="match status" value="1"/>
</dbReference>
<gene>
    <name evidence="4" type="ORF">Ae201684_000070</name>
</gene>
<reference evidence="4 5" key="1">
    <citation type="submission" date="2019-07" db="EMBL/GenBank/DDBJ databases">
        <title>Genomics analysis of Aphanomyces spp. identifies a new class of oomycete effector associated with host adaptation.</title>
        <authorList>
            <person name="Gaulin E."/>
        </authorList>
    </citation>
    <scope>NUCLEOTIDE SEQUENCE [LARGE SCALE GENOMIC DNA]</scope>
    <source>
        <strain evidence="4 5">ATCC 201684</strain>
    </source>
</reference>
<dbReference type="GO" id="GO:0004842">
    <property type="term" value="F:ubiquitin-protein transferase activity"/>
    <property type="evidence" value="ECO:0007669"/>
    <property type="project" value="TreeGrafter"/>
</dbReference>
<dbReference type="PROSITE" id="PS50297">
    <property type="entry name" value="ANK_REP_REGION"/>
    <property type="match status" value="1"/>
</dbReference>
<feature type="repeat" description="ANK" evidence="3">
    <location>
        <begin position="75"/>
        <end position="107"/>
    </location>
</feature>
<keyword evidence="1" id="KW-0677">Repeat</keyword>
<dbReference type="PANTHER" id="PTHR24171:SF8">
    <property type="entry name" value="BRCA1-ASSOCIATED RING DOMAIN PROTEIN 1"/>
    <property type="match status" value="1"/>
</dbReference>
<proteinExistence type="predicted"/>
<keyword evidence="2 3" id="KW-0040">ANK repeat</keyword>
<dbReference type="SMART" id="SM00248">
    <property type="entry name" value="ANK"/>
    <property type="match status" value="2"/>
</dbReference>
<organism evidence="4 5">
    <name type="scientific">Aphanomyces euteiches</name>
    <dbReference type="NCBI Taxonomy" id="100861"/>
    <lineage>
        <taxon>Eukaryota</taxon>
        <taxon>Sar</taxon>
        <taxon>Stramenopiles</taxon>
        <taxon>Oomycota</taxon>
        <taxon>Saprolegniomycetes</taxon>
        <taxon>Saprolegniales</taxon>
        <taxon>Verrucalvaceae</taxon>
        <taxon>Aphanomyces</taxon>
    </lineage>
</organism>
<evidence type="ECO:0000256" key="2">
    <source>
        <dbReference type="ARBA" id="ARBA00023043"/>
    </source>
</evidence>
<dbReference type="VEuPathDB" id="FungiDB:AeMF1_011480"/>
<evidence type="ECO:0000313" key="4">
    <source>
        <dbReference type="EMBL" id="KAF0745617.1"/>
    </source>
</evidence>
<evidence type="ECO:0000313" key="5">
    <source>
        <dbReference type="Proteomes" id="UP000481153"/>
    </source>
</evidence>
<dbReference type="InterPro" id="IPR036770">
    <property type="entry name" value="Ankyrin_rpt-contain_sf"/>
</dbReference>
<dbReference type="EMBL" id="VJMJ01000001">
    <property type="protein sequence ID" value="KAF0745617.1"/>
    <property type="molecule type" value="Genomic_DNA"/>
</dbReference>
<keyword evidence="5" id="KW-1185">Reference proteome</keyword>
<protein>
    <submittedName>
        <fullName evidence="4">Uncharacterized protein</fullName>
    </submittedName>
</protein>
<accession>A0A6G0XYL6</accession>
<evidence type="ECO:0000256" key="1">
    <source>
        <dbReference type="ARBA" id="ARBA00022737"/>
    </source>
</evidence>
<evidence type="ECO:0000256" key="3">
    <source>
        <dbReference type="PROSITE-ProRule" id="PRU00023"/>
    </source>
</evidence>
<dbReference type="Gene3D" id="1.25.40.20">
    <property type="entry name" value="Ankyrin repeat-containing domain"/>
    <property type="match status" value="1"/>
</dbReference>
<dbReference type="SUPFAM" id="SSF48403">
    <property type="entry name" value="Ankyrin repeat"/>
    <property type="match status" value="1"/>
</dbReference>
<dbReference type="InterPro" id="IPR002110">
    <property type="entry name" value="Ankyrin_rpt"/>
</dbReference>
<dbReference type="Proteomes" id="UP000481153">
    <property type="component" value="Unassembled WGS sequence"/>
</dbReference>
<sequence>MTAGAARNELWDAIYAEDYPRVQKLLETGGGERWVNEPHGAWKNTSVHVATVKENRKILNILIVHKGDVNAINVNGTTPLHIAVEKENRELVQCLLQSGAKLHKRNVIPEDASALLM</sequence>
<dbReference type="GO" id="GO:0085020">
    <property type="term" value="P:protein K6-linked ubiquitination"/>
    <property type="evidence" value="ECO:0007669"/>
    <property type="project" value="TreeGrafter"/>
</dbReference>
<dbReference type="Pfam" id="PF12796">
    <property type="entry name" value="Ank_2"/>
    <property type="match status" value="1"/>
</dbReference>